<dbReference type="Gene3D" id="3.40.50.300">
    <property type="entry name" value="P-loop containing nucleotide triphosphate hydrolases"/>
    <property type="match status" value="2"/>
</dbReference>
<comment type="catalytic activity">
    <reaction evidence="10">
        <text>ATP + H2O = ADP + phosphate + H(+)</text>
        <dbReference type="Rhea" id="RHEA:13065"/>
        <dbReference type="ChEBI" id="CHEBI:15377"/>
        <dbReference type="ChEBI" id="CHEBI:15378"/>
        <dbReference type="ChEBI" id="CHEBI:30616"/>
        <dbReference type="ChEBI" id="CHEBI:43474"/>
        <dbReference type="ChEBI" id="CHEBI:456216"/>
        <dbReference type="EC" id="5.6.2.4"/>
    </reaction>
</comment>
<organism evidence="14 15">
    <name type="scientific">Alteribacter lacisalsi</name>
    <dbReference type="NCBI Taxonomy" id="2045244"/>
    <lineage>
        <taxon>Bacteria</taxon>
        <taxon>Bacillati</taxon>
        <taxon>Bacillota</taxon>
        <taxon>Bacilli</taxon>
        <taxon>Bacillales</taxon>
        <taxon>Bacillaceae</taxon>
        <taxon>Alteribacter</taxon>
    </lineage>
</organism>
<dbReference type="SUPFAM" id="SSF52540">
    <property type="entry name" value="P-loop containing nucleoside triphosphate hydrolases"/>
    <property type="match status" value="1"/>
</dbReference>
<dbReference type="Gene3D" id="1.10.10.160">
    <property type="match status" value="1"/>
</dbReference>
<feature type="binding site" evidence="11">
    <location>
        <begin position="178"/>
        <end position="185"/>
    </location>
    <ligand>
        <name>ATP</name>
        <dbReference type="ChEBI" id="CHEBI:30616"/>
    </ligand>
</feature>
<dbReference type="GO" id="GO:0005524">
    <property type="term" value="F:ATP binding"/>
    <property type="evidence" value="ECO:0007669"/>
    <property type="project" value="UniProtKB-UniRule"/>
</dbReference>
<comment type="caution">
    <text evidence="14">The sequence shown here is derived from an EMBL/GenBank/DDBJ whole genome shotgun (WGS) entry which is preliminary data.</text>
</comment>
<dbReference type="GO" id="GO:0000725">
    <property type="term" value="P:recombinational repair"/>
    <property type="evidence" value="ECO:0007669"/>
    <property type="project" value="TreeGrafter"/>
</dbReference>
<evidence type="ECO:0000256" key="9">
    <source>
        <dbReference type="ARBA" id="ARBA00034808"/>
    </source>
</evidence>
<evidence type="ECO:0000313" key="15">
    <source>
        <dbReference type="Proteomes" id="UP000248066"/>
    </source>
</evidence>
<proteinExistence type="inferred from homology"/>
<dbReference type="PANTHER" id="PTHR11070:SF2">
    <property type="entry name" value="ATP-DEPENDENT DNA HELICASE SRS2"/>
    <property type="match status" value="1"/>
</dbReference>
<dbReference type="Pfam" id="PF00580">
    <property type="entry name" value="UvrD-helicase"/>
    <property type="match status" value="1"/>
</dbReference>
<evidence type="ECO:0000256" key="4">
    <source>
        <dbReference type="ARBA" id="ARBA00022806"/>
    </source>
</evidence>
<dbReference type="InterPro" id="IPR013986">
    <property type="entry name" value="DExx_box_DNA_helicase_dom_sf"/>
</dbReference>
<name>A0A2W0HJR7_9BACI</name>
<dbReference type="CDD" id="cd18807">
    <property type="entry name" value="SF1_C_UvrD"/>
    <property type="match status" value="1"/>
</dbReference>
<dbReference type="InterPro" id="IPR014016">
    <property type="entry name" value="UvrD-like_ATP-bd"/>
</dbReference>
<evidence type="ECO:0000256" key="11">
    <source>
        <dbReference type="PROSITE-ProRule" id="PRU00560"/>
    </source>
</evidence>
<evidence type="ECO:0000256" key="6">
    <source>
        <dbReference type="ARBA" id="ARBA00023125"/>
    </source>
</evidence>
<dbReference type="Proteomes" id="UP000248066">
    <property type="component" value="Unassembled WGS sequence"/>
</dbReference>
<dbReference type="GO" id="GO:0003677">
    <property type="term" value="F:DNA binding"/>
    <property type="evidence" value="ECO:0007669"/>
    <property type="project" value="UniProtKB-KW"/>
</dbReference>
<accession>A0A2W0HJR7</accession>
<dbReference type="AlphaFoldDB" id="A0A2W0HJR7"/>
<evidence type="ECO:0000256" key="8">
    <source>
        <dbReference type="ARBA" id="ARBA00034617"/>
    </source>
</evidence>
<sequence length="782" mass="89944">MQRAIHNNNTWELSSLERGKLSLLDKKSRTDRLRCPYCDEAVRLQVSLHHPPSFVHRSEGPYTACEEQDLEADLQAAETAVVQNETAAAAESSSKTVGSFTLPESKPIGTAVQERPSNRPGPWKKTVYFIRDQAQQAKPDHSKADHPVLKKLEAGGTPLNSRQQEAVITTDGPLLLLAGAGSGKTRVLTARAAYMLESGLVPPDSMMLVTFTQKAAAEMKHRLASSFGLDRRTVQKIISGTFHSLFYKMLMHQNYERWQPERLLKAQWQKEKIIFGALRELKIDEKEFAVDSALTAIGAWKNDGLSPERVKPADAFEEQVKDVFRIYEQEKKERHQFDFDDMLTGCRDLLMSDPELLARYQKRFTHFMIDEFQDINRLQYEIVKLLAAPQMNLCAVGDDDQSIYRFRGSDPEYILRFESEFKRTRKIHLEANYRSEPAIVNLANDVIRRNKDRFDKRMLPVKPNTSRPGLIFPYDEEEEALYLIEHIKERIRNQSKPEEIAILYRTHVQARAVFERLVESGLPFTMEQGSESFYERNVVRKALSFLRLALNGDDVDAMQDWLRVMFLKHSLLQDLKRHTIFHGETMLGALHRTEDQMSGFQTKKVQKGVAEIPKLAKMEPKLALQSAFENLGLKEYVKKNGREGNKMERGSDDFLELTAIASNYNSVSSFLAYVDHMRAKVNDHRREKKDGKGIQMMTIHRAKGLEFPYVYVIGCNEGSLPHEHALERNREGDPSYIEEERRLMYVAVTRAERELYLSSTDQRRGKKAYRSRFLQDLSFSPG</sequence>
<dbReference type="EMBL" id="PDOF01000001">
    <property type="protein sequence ID" value="PYZ97755.1"/>
    <property type="molecule type" value="Genomic_DNA"/>
</dbReference>
<evidence type="ECO:0000256" key="10">
    <source>
        <dbReference type="ARBA" id="ARBA00048988"/>
    </source>
</evidence>
<dbReference type="GO" id="GO:0043138">
    <property type="term" value="F:3'-5' DNA helicase activity"/>
    <property type="evidence" value="ECO:0007669"/>
    <property type="project" value="UniProtKB-EC"/>
</dbReference>
<keyword evidence="7" id="KW-0413">Isomerase</keyword>
<dbReference type="InterPro" id="IPR027417">
    <property type="entry name" value="P-loop_NTPase"/>
</dbReference>
<dbReference type="RefSeq" id="WP_110517157.1">
    <property type="nucleotide sequence ID" value="NZ_PDOF01000001.1"/>
</dbReference>
<keyword evidence="4 11" id="KW-0347">Helicase</keyword>
<dbReference type="InterPro" id="IPR000212">
    <property type="entry name" value="DNA_helicase_UvrD/REP"/>
</dbReference>
<dbReference type="PROSITE" id="PS51217">
    <property type="entry name" value="UVRD_HELICASE_CTER"/>
    <property type="match status" value="1"/>
</dbReference>
<keyword evidence="2 11" id="KW-0547">Nucleotide-binding</keyword>
<evidence type="ECO:0000313" key="14">
    <source>
        <dbReference type="EMBL" id="PYZ97755.1"/>
    </source>
</evidence>
<dbReference type="OrthoDB" id="9810135at2"/>
<dbReference type="EC" id="5.6.2.4" evidence="9"/>
<dbReference type="GO" id="GO:0016887">
    <property type="term" value="F:ATP hydrolysis activity"/>
    <property type="evidence" value="ECO:0007669"/>
    <property type="project" value="RHEA"/>
</dbReference>
<protein>
    <recommendedName>
        <fullName evidence="9">DNA 3'-5' helicase</fullName>
        <ecNumber evidence="9">5.6.2.4</ecNumber>
    </recommendedName>
</protein>
<dbReference type="PROSITE" id="PS51198">
    <property type="entry name" value="UVRD_HELICASE_ATP_BIND"/>
    <property type="match status" value="1"/>
</dbReference>
<keyword evidence="15" id="KW-1185">Reference proteome</keyword>
<dbReference type="PANTHER" id="PTHR11070">
    <property type="entry name" value="UVRD / RECB / PCRA DNA HELICASE FAMILY MEMBER"/>
    <property type="match status" value="1"/>
</dbReference>
<evidence type="ECO:0000256" key="5">
    <source>
        <dbReference type="ARBA" id="ARBA00022840"/>
    </source>
</evidence>
<evidence type="ECO:0000256" key="7">
    <source>
        <dbReference type="ARBA" id="ARBA00023235"/>
    </source>
</evidence>
<gene>
    <name evidence="14" type="ORF">CR205_03950</name>
</gene>
<dbReference type="Gene3D" id="1.10.486.10">
    <property type="entry name" value="PCRA, domain 4"/>
    <property type="match status" value="1"/>
</dbReference>
<evidence type="ECO:0000256" key="2">
    <source>
        <dbReference type="ARBA" id="ARBA00022741"/>
    </source>
</evidence>
<evidence type="ECO:0000259" key="12">
    <source>
        <dbReference type="PROSITE" id="PS51198"/>
    </source>
</evidence>
<comment type="catalytic activity">
    <reaction evidence="8">
        <text>Couples ATP hydrolysis with the unwinding of duplex DNA by translocating in the 3'-5' direction.</text>
        <dbReference type="EC" id="5.6.2.4"/>
    </reaction>
</comment>
<evidence type="ECO:0000259" key="13">
    <source>
        <dbReference type="PROSITE" id="PS51217"/>
    </source>
</evidence>
<dbReference type="Pfam" id="PF13361">
    <property type="entry name" value="UvrD_C"/>
    <property type="match status" value="1"/>
</dbReference>
<feature type="domain" description="UvrD-like helicase ATP-binding" evidence="12">
    <location>
        <begin position="157"/>
        <end position="436"/>
    </location>
</feature>
<evidence type="ECO:0000256" key="3">
    <source>
        <dbReference type="ARBA" id="ARBA00022801"/>
    </source>
</evidence>
<comment type="similarity">
    <text evidence="1">Belongs to the helicase family. UvrD subfamily.</text>
</comment>
<evidence type="ECO:0000256" key="1">
    <source>
        <dbReference type="ARBA" id="ARBA00009922"/>
    </source>
</evidence>
<feature type="domain" description="UvrD-like helicase C-terminal" evidence="13">
    <location>
        <begin position="437"/>
        <end position="704"/>
    </location>
</feature>
<dbReference type="InterPro" id="IPR014017">
    <property type="entry name" value="DNA_helicase_UvrD-like_C"/>
</dbReference>
<keyword evidence="3 11" id="KW-0378">Hydrolase</keyword>
<keyword evidence="6" id="KW-0238">DNA-binding</keyword>
<dbReference type="GO" id="GO:0033202">
    <property type="term" value="C:DNA helicase complex"/>
    <property type="evidence" value="ECO:0007669"/>
    <property type="project" value="TreeGrafter"/>
</dbReference>
<reference evidence="14 15" key="1">
    <citation type="submission" date="2017-10" db="EMBL/GenBank/DDBJ databases">
        <title>Bacillus sp. nov., a halophilic bacterium isolated from a Yangshapao Lake.</title>
        <authorList>
            <person name="Wang H."/>
        </authorList>
    </citation>
    <scope>NUCLEOTIDE SEQUENCE [LARGE SCALE GENOMIC DNA]</scope>
    <source>
        <strain evidence="14 15">YSP-3</strain>
    </source>
</reference>
<dbReference type="CDD" id="cd17932">
    <property type="entry name" value="DEXQc_UvrD"/>
    <property type="match status" value="1"/>
</dbReference>
<keyword evidence="5 11" id="KW-0067">ATP-binding</keyword>
<dbReference type="GO" id="GO:0005829">
    <property type="term" value="C:cytosol"/>
    <property type="evidence" value="ECO:0007669"/>
    <property type="project" value="TreeGrafter"/>
</dbReference>